<evidence type="ECO:0000256" key="5">
    <source>
        <dbReference type="ARBA" id="ARBA00022692"/>
    </source>
</evidence>
<reference evidence="9 10" key="1">
    <citation type="submission" date="2020-08" db="EMBL/GenBank/DDBJ databases">
        <title>Complete Genome Sequence of Effusibacillus dendaii Strain skT53, Isolated from Farmland soil.</title>
        <authorList>
            <person name="Konishi T."/>
            <person name="Kawasaki H."/>
        </authorList>
    </citation>
    <scope>NUCLEOTIDE SEQUENCE [LARGE SCALE GENOMIC DNA]</scope>
    <source>
        <strain evidence="10">skT53</strain>
    </source>
</reference>
<keyword evidence="7 8" id="KW-0472">Membrane</keyword>
<feature type="transmembrane region" description="Helical" evidence="8">
    <location>
        <begin position="223"/>
        <end position="240"/>
    </location>
</feature>
<dbReference type="PANTHER" id="PTHR30003:SF0">
    <property type="entry name" value="GLYCOLATE PERMEASE GLCA-RELATED"/>
    <property type="match status" value="1"/>
</dbReference>
<feature type="transmembrane region" description="Helical" evidence="8">
    <location>
        <begin position="252"/>
        <end position="269"/>
    </location>
</feature>
<dbReference type="EMBL" id="AP023366">
    <property type="protein sequence ID" value="BCJ88047.1"/>
    <property type="molecule type" value="Genomic_DNA"/>
</dbReference>
<dbReference type="GO" id="GO:0015295">
    <property type="term" value="F:solute:proton symporter activity"/>
    <property type="evidence" value="ECO:0007669"/>
    <property type="project" value="TreeGrafter"/>
</dbReference>
<feature type="transmembrane region" description="Helical" evidence="8">
    <location>
        <begin position="42"/>
        <end position="64"/>
    </location>
</feature>
<comment type="subcellular location">
    <subcellularLocation>
        <location evidence="1 8">Cell membrane</location>
        <topology evidence="1 8">Multi-pass membrane protein</topology>
    </subcellularLocation>
</comment>
<evidence type="ECO:0000256" key="2">
    <source>
        <dbReference type="ARBA" id="ARBA00010100"/>
    </source>
</evidence>
<accession>A0A7I8DDE3</accession>
<dbReference type="GO" id="GO:0015129">
    <property type="term" value="F:lactate transmembrane transporter activity"/>
    <property type="evidence" value="ECO:0007669"/>
    <property type="project" value="UniProtKB-UniRule"/>
</dbReference>
<evidence type="ECO:0000313" key="9">
    <source>
        <dbReference type="EMBL" id="BCJ88047.1"/>
    </source>
</evidence>
<dbReference type="AlphaFoldDB" id="A0A7I8DDE3"/>
<feature type="transmembrane region" description="Helical" evidence="8">
    <location>
        <begin position="199"/>
        <end position="217"/>
    </location>
</feature>
<keyword evidence="5 8" id="KW-0812">Transmembrane</keyword>
<dbReference type="RefSeq" id="WP_200758676.1">
    <property type="nucleotide sequence ID" value="NZ_AP023366.1"/>
</dbReference>
<feature type="transmembrane region" description="Helical" evidence="8">
    <location>
        <begin position="70"/>
        <end position="95"/>
    </location>
</feature>
<comment type="similarity">
    <text evidence="2 8">Belongs to the lactate permease family.</text>
</comment>
<feature type="transmembrane region" description="Helical" evidence="8">
    <location>
        <begin position="395"/>
        <end position="413"/>
    </location>
</feature>
<name>A0A7I8DDE3_9BACL</name>
<sequence length="547" mass="57672">MPTWSFNADPAGNLWISALVAALPIIFLGIALAVLKMKGYIAAILTIIFASLIAVFFYGIPASIVVSTDILGAVTGLAPIGYVVLMGVFLYNLTVEAGQFEIIKYSISKVSDDQRIQALLVAFSFSAFMEGAAGFGTPVAIAAAMLIGIGFPPLYAAGLALVANSIPVAFGSIGIPITTAGQVSGIHADLIGAMVGRQLPILTLIIPFWVVMIMGGWKAAKGVIPALAVSGISFALAQFIASNYMGYQSTDLIASMFSIVALVVLMMFWKPKDKWSFEGTTAAAAVSDKHYTGGQILRAWSPYIITSIVILIWGRDWFKNLFPASKANAPGNWWEIKFNMAGVHNAILVDGKAQAATYVLNWVTASGTAIFVACVLAAIVLAMGPQRFLGVLGRTFKQLALPLLSIACFLAYAELSRRSGMGNSMGNALAKTGVLFAFFAPFIGYIGVFLTGSDTSTNALFAKLQAFTAKQVHISDVLAVAANSSGGCAAKMISPQSIAVGAGATNMAGQEGNILRFTLKHSLIFVTLIGVITWLQAYVFTGMIPHS</sequence>
<feature type="transmembrane region" description="Helical" evidence="8">
    <location>
        <begin position="300"/>
        <end position="318"/>
    </location>
</feature>
<dbReference type="NCBIfam" id="TIGR00795">
    <property type="entry name" value="lctP"/>
    <property type="match status" value="1"/>
</dbReference>
<evidence type="ECO:0000256" key="3">
    <source>
        <dbReference type="ARBA" id="ARBA00022448"/>
    </source>
</evidence>
<feature type="transmembrane region" description="Helical" evidence="8">
    <location>
        <begin position="155"/>
        <end position="178"/>
    </location>
</feature>
<evidence type="ECO:0000256" key="1">
    <source>
        <dbReference type="ARBA" id="ARBA00004651"/>
    </source>
</evidence>
<dbReference type="KEGG" id="eff:skT53_30320"/>
<evidence type="ECO:0000313" key="10">
    <source>
        <dbReference type="Proteomes" id="UP000593802"/>
    </source>
</evidence>
<dbReference type="GO" id="GO:0005886">
    <property type="term" value="C:plasma membrane"/>
    <property type="evidence" value="ECO:0007669"/>
    <property type="project" value="UniProtKB-SubCell"/>
</dbReference>
<evidence type="ECO:0000256" key="7">
    <source>
        <dbReference type="ARBA" id="ARBA00023136"/>
    </source>
</evidence>
<keyword evidence="3 8" id="KW-0813">Transport</keyword>
<comment type="function">
    <text evidence="8">Uptake of L-lactate across the membrane. Can also transport D-lactate and glycolate.</text>
</comment>
<dbReference type="Pfam" id="PF02652">
    <property type="entry name" value="Lactate_perm"/>
    <property type="match status" value="1"/>
</dbReference>
<protein>
    <recommendedName>
        <fullName evidence="8">L-lactate permease</fullName>
    </recommendedName>
</protein>
<dbReference type="InterPro" id="IPR003804">
    <property type="entry name" value="Lactate_perm"/>
</dbReference>
<dbReference type="Proteomes" id="UP000593802">
    <property type="component" value="Chromosome"/>
</dbReference>
<keyword evidence="6 8" id="KW-1133">Transmembrane helix</keyword>
<organism evidence="9 10">
    <name type="scientific">Effusibacillus dendaii</name>
    <dbReference type="NCBI Taxonomy" id="2743772"/>
    <lineage>
        <taxon>Bacteria</taxon>
        <taxon>Bacillati</taxon>
        <taxon>Bacillota</taxon>
        <taxon>Bacilli</taxon>
        <taxon>Bacillales</taxon>
        <taxon>Alicyclobacillaceae</taxon>
        <taxon>Effusibacillus</taxon>
    </lineage>
</organism>
<feature type="transmembrane region" description="Helical" evidence="8">
    <location>
        <begin position="116"/>
        <end position="149"/>
    </location>
</feature>
<keyword evidence="10" id="KW-1185">Reference proteome</keyword>
<dbReference type="PANTHER" id="PTHR30003">
    <property type="entry name" value="L-LACTATE PERMEASE"/>
    <property type="match status" value="1"/>
</dbReference>
<evidence type="ECO:0000256" key="8">
    <source>
        <dbReference type="RuleBase" id="RU365092"/>
    </source>
</evidence>
<feature type="transmembrane region" description="Helical" evidence="8">
    <location>
        <begin position="12"/>
        <end position="35"/>
    </location>
</feature>
<gene>
    <name evidence="9" type="ORF">skT53_30320</name>
</gene>
<evidence type="ECO:0000256" key="6">
    <source>
        <dbReference type="ARBA" id="ARBA00022989"/>
    </source>
</evidence>
<proteinExistence type="inferred from homology"/>
<evidence type="ECO:0000256" key="4">
    <source>
        <dbReference type="ARBA" id="ARBA00022475"/>
    </source>
</evidence>
<feature type="transmembrane region" description="Helical" evidence="8">
    <location>
        <begin position="523"/>
        <end position="544"/>
    </location>
</feature>
<keyword evidence="4 8" id="KW-1003">Cell membrane</keyword>
<feature type="transmembrane region" description="Helical" evidence="8">
    <location>
        <begin position="359"/>
        <end position="383"/>
    </location>
</feature>
<feature type="transmembrane region" description="Helical" evidence="8">
    <location>
        <begin position="434"/>
        <end position="452"/>
    </location>
</feature>